<dbReference type="HAMAP" id="MF_00460">
    <property type="entry name" value="UPF0125_RnfH"/>
    <property type="match status" value="1"/>
</dbReference>
<sequence>MSAEAPPEGGEGGAGGRGAGTRLQVEVVYAAGRGRVERHALSLPAGATAGDAVARSGVREGLAAGAPDLALSVWGRRADPSRPLADGDRVELTRPLLMDPGLARRARHRAQQGPKAAASRALVPAREGG</sequence>
<proteinExistence type="inferred from homology"/>
<evidence type="ECO:0000256" key="3">
    <source>
        <dbReference type="SAM" id="MobiDB-lite"/>
    </source>
</evidence>
<dbReference type="InterPro" id="IPR016155">
    <property type="entry name" value="Mopterin_synth/thiamin_S_b"/>
</dbReference>
<dbReference type="EMBL" id="BBYR01000073">
    <property type="protein sequence ID" value="GAP38330.1"/>
    <property type="molecule type" value="Genomic_DNA"/>
</dbReference>
<gene>
    <name evidence="4" type="ORF">ISF6_4788</name>
</gene>
<feature type="region of interest" description="Disordered" evidence="3">
    <location>
        <begin position="105"/>
        <end position="129"/>
    </location>
</feature>
<name>A0A0K8P807_PISS1</name>
<protein>
    <recommendedName>
        <fullName evidence="2">UPF0125 protein ISF6_4788</fullName>
    </recommendedName>
</protein>
<feature type="region of interest" description="Disordered" evidence="3">
    <location>
        <begin position="1"/>
        <end position="21"/>
    </location>
</feature>
<reference evidence="4 5" key="2">
    <citation type="journal article" date="2016" name="Science">
        <title>A bacterium that degrades and assimilates poly(ethylene terephthalate).</title>
        <authorList>
            <person name="Yoshida S."/>
            <person name="Hiraga K."/>
            <person name="Takehana T."/>
            <person name="Taniguchi I."/>
            <person name="Yamaji H."/>
            <person name="Maeda Y."/>
            <person name="Toyohara K."/>
            <person name="Miyamoto K."/>
            <person name="Kimura Y."/>
            <person name="Oda K."/>
        </authorList>
    </citation>
    <scope>NUCLEOTIDE SEQUENCE [LARGE SCALE GENOMIC DNA]</scope>
    <source>
        <strain evidence="5">NBRC 110686 / TISTR 2288 / 201-F6</strain>
    </source>
</reference>
<dbReference type="SUPFAM" id="SSF54285">
    <property type="entry name" value="MoaD/ThiS"/>
    <property type="match status" value="1"/>
</dbReference>
<accession>A0A0K8P807</accession>
<dbReference type="Proteomes" id="UP000037660">
    <property type="component" value="Unassembled WGS sequence"/>
</dbReference>
<organism evidence="4 5">
    <name type="scientific">Piscinibacter sakaiensis</name>
    <name type="common">Ideonella sakaiensis</name>
    <dbReference type="NCBI Taxonomy" id="1547922"/>
    <lineage>
        <taxon>Bacteria</taxon>
        <taxon>Pseudomonadati</taxon>
        <taxon>Pseudomonadota</taxon>
        <taxon>Betaproteobacteria</taxon>
        <taxon>Burkholderiales</taxon>
        <taxon>Sphaerotilaceae</taxon>
        <taxon>Piscinibacter</taxon>
    </lineage>
</organism>
<evidence type="ECO:0000313" key="4">
    <source>
        <dbReference type="EMBL" id="GAP38330.1"/>
    </source>
</evidence>
<dbReference type="PANTHER" id="PTHR37483:SF1">
    <property type="entry name" value="UPF0125 PROTEIN RATB"/>
    <property type="match status" value="1"/>
</dbReference>
<evidence type="ECO:0000256" key="1">
    <source>
        <dbReference type="ARBA" id="ARBA00010645"/>
    </source>
</evidence>
<dbReference type="PANTHER" id="PTHR37483">
    <property type="entry name" value="UPF0125 PROTEIN RATB"/>
    <property type="match status" value="1"/>
</dbReference>
<keyword evidence="5" id="KW-1185">Reference proteome</keyword>
<comment type="similarity">
    <text evidence="1 2">Belongs to the UPF0125 (RnfH) family.</text>
</comment>
<evidence type="ECO:0000313" key="5">
    <source>
        <dbReference type="Proteomes" id="UP000037660"/>
    </source>
</evidence>
<dbReference type="Gene3D" id="3.10.20.280">
    <property type="entry name" value="RnfH-like"/>
    <property type="match status" value="1"/>
</dbReference>
<dbReference type="STRING" id="1547922.ISF6_4788"/>
<dbReference type="RefSeq" id="WP_054022200.1">
    <property type="nucleotide sequence ID" value="NZ_BBYR01000073.1"/>
</dbReference>
<dbReference type="InterPro" id="IPR005346">
    <property type="entry name" value="RnfH"/>
</dbReference>
<dbReference type="InterPro" id="IPR037021">
    <property type="entry name" value="RnfH_sf"/>
</dbReference>
<feature type="compositionally biased region" description="Gly residues" evidence="3">
    <location>
        <begin position="9"/>
        <end position="19"/>
    </location>
</feature>
<dbReference type="Pfam" id="PF03658">
    <property type="entry name" value="Ub-RnfH"/>
    <property type="match status" value="1"/>
</dbReference>
<dbReference type="AlphaFoldDB" id="A0A0K8P807"/>
<evidence type="ECO:0000256" key="2">
    <source>
        <dbReference type="HAMAP-Rule" id="MF_00460"/>
    </source>
</evidence>
<reference evidence="5" key="1">
    <citation type="submission" date="2015-07" db="EMBL/GenBank/DDBJ databases">
        <title>Discovery of a poly(ethylene terephthalate assimilation.</title>
        <authorList>
            <person name="Yoshida S."/>
            <person name="Hiraga K."/>
            <person name="Takehana T."/>
            <person name="Taniguchi I."/>
            <person name="Yamaji H."/>
            <person name="Maeda Y."/>
            <person name="Toyohara K."/>
            <person name="Miyamoto K."/>
            <person name="Kimura Y."/>
            <person name="Oda K."/>
        </authorList>
    </citation>
    <scope>NUCLEOTIDE SEQUENCE [LARGE SCALE GENOMIC DNA]</scope>
    <source>
        <strain evidence="5">NBRC 110686 / TISTR 2288 / 201-F6</strain>
    </source>
</reference>
<comment type="caution">
    <text evidence="4">The sequence shown here is derived from an EMBL/GenBank/DDBJ whole genome shotgun (WGS) entry which is preliminary data.</text>
</comment>